<dbReference type="Gene3D" id="3.40.30.10">
    <property type="entry name" value="Glutaredoxin"/>
    <property type="match status" value="1"/>
</dbReference>
<dbReference type="OrthoDB" id="645652at2"/>
<reference evidence="2 3" key="1">
    <citation type="submission" date="2018-06" db="EMBL/GenBank/DDBJ databases">
        <title>Genomic Encyclopedia of Archaeal and Bacterial Type Strains, Phase II (KMG-II): from individual species to whole genera.</title>
        <authorList>
            <person name="Goeker M."/>
        </authorList>
    </citation>
    <scope>NUCLEOTIDE SEQUENCE [LARGE SCALE GENOMIC DNA]</scope>
    <source>
        <strain evidence="2 3">DSM 21851</strain>
    </source>
</reference>
<comment type="caution">
    <text evidence="2">The sequence shown here is derived from an EMBL/GenBank/DDBJ whole genome shotgun (WGS) entry which is preliminary data.</text>
</comment>
<dbReference type="Pfam" id="PF00578">
    <property type="entry name" value="AhpC-TSA"/>
    <property type="match status" value="1"/>
</dbReference>
<name>A0A327X1D6_LARAB</name>
<proteinExistence type="predicted"/>
<dbReference type="EMBL" id="QLMC01000003">
    <property type="protein sequence ID" value="RAJ98104.1"/>
    <property type="molecule type" value="Genomic_DNA"/>
</dbReference>
<dbReference type="Proteomes" id="UP000248790">
    <property type="component" value="Unassembled WGS sequence"/>
</dbReference>
<dbReference type="GO" id="GO:0016209">
    <property type="term" value="F:antioxidant activity"/>
    <property type="evidence" value="ECO:0007669"/>
    <property type="project" value="InterPro"/>
</dbReference>
<accession>A0A327X1D6</accession>
<evidence type="ECO:0000313" key="3">
    <source>
        <dbReference type="Proteomes" id="UP000248790"/>
    </source>
</evidence>
<dbReference type="PROSITE" id="PS51352">
    <property type="entry name" value="THIOREDOXIN_2"/>
    <property type="match status" value="1"/>
</dbReference>
<dbReference type="GO" id="GO:0016491">
    <property type="term" value="F:oxidoreductase activity"/>
    <property type="evidence" value="ECO:0007669"/>
    <property type="project" value="InterPro"/>
</dbReference>
<feature type="domain" description="Thioredoxin" evidence="1">
    <location>
        <begin position="30"/>
        <end position="203"/>
    </location>
</feature>
<sequence>MIAFFDTVHEDTDLYSVPQKFRKLVPIKPLQSGQKAPLFGVHRQRTIGQYVTWQADYAKTVHLHDWLQNGPLVVAFYSAGWNGYGKNYLQKLIELQAVIQEAGANLLVVSPDSPDSLQTLVDEHDLSLTIVQDADNQIAAKFGVYSTDDPVWNWIAGITEDVPYPALFVVAPDRQIQFSYIDKDFDAQFPAEAVRRQLDGRSAVKTLAFYDRNAA</sequence>
<dbReference type="InterPro" id="IPR013766">
    <property type="entry name" value="Thioredoxin_domain"/>
</dbReference>
<protein>
    <submittedName>
        <fullName evidence="2">Peroxiredoxin</fullName>
    </submittedName>
</protein>
<gene>
    <name evidence="2" type="ORF">LX87_03012</name>
</gene>
<evidence type="ECO:0000259" key="1">
    <source>
        <dbReference type="PROSITE" id="PS51352"/>
    </source>
</evidence>
<evidence type="ECO:0000313" key="2">
    <source>
        <dbReference type="EMBL" id="RAJ98104.1"/>
    </source>
</evidence>
<dbReference type="RefSeq" id="WP_111629039.1">
    <property type="nucleotide sequence ID" value="NZ_QLMC01000003.1"/>
</dbReference>
<dbReference type="InterPro" id="IPR000866">
    <property type="entry name" value="AhpC/TSA"/>
</dbReference>
<keyword evidence="3" id="KW-1185">Reference proteome</keyword>
<organism evidence="2 3">
    <name type="scientific">Larkinella arboricola</name>
    <dbReference type="NCBI Taxonomy" id="643671"/>
    <lineage>
        <taxon>Bacteria</taxon>
        <taxon>Pseudomonadati</taxon>
        <taxon>Bacteroidota</taxon>
        <taxon>Cytophagia</taxon>
        <taxon>Cytophagales</taxon>
        <taxon>Spirosomataceae</taxon>
        <taxon>Larkinella</taxon>
    </lineage>
</organism>
<dbReference type="SUPFAM" id="SSF52833">
    <property type="entry name" value="Thioredoxin-like"/>
    <property type="match status" value="1"/>
</dbReference>
<dbReference type="InterPro" id="IPR036249">
    <property type="entry name" value="Thioredoxin-like_sf"/>
</dbReference>
<dbReference type="AlphaFoldDB" id="A0A327X1D6"/>